<dbReference type="InterPro" id="IPR020631">
    <property type="entry name" value="THF_DH/CycHdrlase_NAD-bd_dom"/>
</dbReference>
<dbReference type="SUPFAM" id="SSF51735">
    <property type="entry name" value="NAD(P)-binding Rossmann-fold domains"/>
    <property type="match status" value="1"/>
</dbReference>
<dbReference type="GO" id="GO:0006164">
    <property type="term" value="P:purine nucleotide biosynthetic process"/>
    <property type="evidence" value="ECO:0007669"/>
    <property type="project" value="UniProtKB-KW"/>
</dbReference>
<comment type="catalytic activity">
    <reaction evidence="12">
        <text>(6R)-5,10-methenyltetrahydrofolate + H2O = (6R)-10-formyltetrahydrofolate + H(+)</text>
        <dbReference type="Rhea" id="RHEA:23700"/>
        <dbReference type="ChEBI" id="CHEBI:15377"/>
        <dbReference type="ChEBI" id="CHEBI:15378"/>
        <dbReference type="ChEBI" id="CHEBI:57455"/>
        <dbReference type="ChEBI" id="CHEBI:195366"/>
        <dbReference type="EC" id="3.5.4.9"/>
    </reaction>
</comment>
<evidence type="ECO:0000259" key="13">
    <source>
        <dbReference type="Pfam" id="PF00763"/>
    </source>
</evidence>
<evidence type="ECO:0000256" key="1">
    <source>
        <dbReference type="ARBA" id="ARBA00004777"/>
    </source>
</evidence>
<comment type="caution">
    <text evidence="15">The sequence shown here is derived from an EMBL/GenBank/DDBJ whole genome shotgun (WGS) entry which is preliminary data.</text>
</comment>
<dbReference type="GO" id="GO:0005829">
    <property type="term" value="C:cytosol"/>
    <property type="evidence" value="ECO:0007669"/>
    <property type="project" value="TreeGrafter"/>
</dbReference>
<dbReference type="Pfam" id="PF02882">
    <property type="entry name" value="THF_DHG_CYH_C"/>
    <property type="match status" value="1"/>
</dbReference>
<keyword evidence="4 12" id="KW-0028">Amino-acid biosynthesis</keyword>
<evidence type="ECO:0000256" key="8">
    <source>
        <dbReference type="ARBA" id="ARBA00023002"/>
    </source>
</evidence>
<dbReference type="FunFam" id="3.40.50.10860:FF:000005">
    <property type="entry name" value="C-1-tetrahydrofolate synthase, cytoplasmic, putative"/>
    <property type="match status" value="1"/>
</dbReference>
<dbReference type="NCBIfam" id="NF010783">
    <property type="entry name" value="PRK14186.1"/>
    <property type="match status" value="1"/>
</dbReference>
<name>D0GMJ6_9FUSO</name>
<dbReference type="EC" id="3.5.4.9" evidence="12"/>
<dbReference type="UniPathway" id="UPA00193"/>
<keyword evidence="6 12" id="KW-0378">Hydrolase</keyword>
<dbReference type="Gene3D" id="3.40.50.720">
    <property type="entry name" value="NAD(P)-binding Rossmann-like Domain"/>
    <property type="match status" value="1"/>
</dbReference>
<dbReference type="CDD" id="cd01080">
    <property type="entry name" value="NAD_bind_m-THF_DH_Cyclohyd"/>
    <property type="match status" value="1"/>
</dbReference>
<dbReference type="eggNOG" id="COG0190">
    <property type="taxonomic scope" value="Bacteria"/>
</dbReference>
<keyword evidence="9 12" id="KW-0368">Histidine biosynthesis</keyword>
<reference evidence="15 16" key="1">
    <citation type="submission" date="2009-10" db="EMBL/GenBank/DDBJ databases">
        <authorList>
            <person name="Harkins D.M."/>
            <person name="Madupu R."/>
            <person name="Durkin A.S."/>
            <person name="Torralba M."/>
            <person name="Methe B."/>
            <person name="Sutton G.G."/>
            <person name="Strausberg R.L."/>
            <person name="Nelson K.E."/>
        </authorList>
    </citation>
    <scope>NUCLEOTIDE SEQUENCE [LARGE SCALE GENOMIC DNA]</scope>
    <source>
        <strain evidence="15 16">F0264</strain>
    </source>
</reference>
<dbReference type="EC" id="1.5.1.5" evidence="12"/>
<dbReference type="InterPro" id="IPR020630">
    <property type="entry name" value="THF_DH/CycHdrlase_cat_dom"/>
</dbReference>
<dbReference type="InterPro" id="IPR020867">
    <property type="entry name" value="THF_DH/CycHdrlase_CS"/>
</dbReference>
<evidence type="ECO:0000256" key="11">
    <source>
        <dbReference type="ARBA" id="ARBA00023268"/>
    </source>
</evidence>
<evidence type="ECO:0000256" key="3">
    <source>
        <dbReference type="ARBA" id="ARBA00022563"/>
    </source>
</evidence>
<dbReference type="HAMAP" id="MF_01576">
    <property type="entry name" value="THF_DHG_CYH"/>
    <property type="match status" value="1"/>
</dbReference>
<keyword evidence="8 12" id="KW-0560">Oxidoreductase</keyword>
<evidence type="ECO:0000313" key="15">
    <source>
        <dbReference type="EMBL" id="EEY34689.1"/>
    </source>
</evidence>
<evidence type="ECO:0000256" key="6">
    <source>
        <dbReference type="ARBA" id="ARBA00022801"/>
    </source>
</evidence>
<comment type="caution">
    <text evidence="12">Lacks conserved residue(s) required for the propagation of feature annotation.</text>
</comment>
<comment type="pathway">
    <text evidence="1 12">One-carbon metabolism; tetrahydrofolate interconversion.</text>
</comment>
<evidence type="ECO:0000256" key="9">
    <source>
        <dbReference type="ARBA" id="ARBA00023102"/>
    </source>
</evidence>
<dbReference type="FunFam" id="3.40.50.720:FF:000094">
    <property type="entry name" value="Bifunctional protein FolD"/>
    <property type="match status" value="1"/>
</dbReference>
<evidence type="ECO:0000256" key="4">
    <source>
        <dbReference type="ARBA" id="ARBA00022605"/>
    </source>
</evidence>
<dbReference type="GO" id="GO:0035999">
    <property type="term" value="P:tetrahydrofolate interconversion"/>
    <property type="evidence" value="ECO:0007669"/>
    <property type="project" value="UniProtKB-UniRule"/>
</dbReference>
<sequence>MIKIDGKDISQKILKYIEKEHKLLRDKYERTAGLAVIMAGNNPASEVYVKNKIKACESVKFYSEIVRLDENVTEADFIKEIERFNKNDKIDGILIQLPLPEHINELKVINAVSPEKDVDGFHVVNIGKMMTGDKSGFWPCTPYGIIQLLEEYDIDPAGKDVVIVGRSNIVGKPLALMLIEKSATVQVCNTKTKNIREKLKNADIVIAAAGVPNLISAEDIKEGAVVIDVGINRVNGKLCGDVNYEEVSEKAGYITPVPGGVGPMTIASLIKNTFKSYINKVEK</sequence>
<dbReference type="GO" id="GO:0004477">
    <property type="term" value="F:methenyltetrahydrofolate cyclohydrolase activity"/>
    <property type="evidence" value="ECO:0007669"/>
    <property type="project" value="UniProtKB-UniRule"/>
</dbReference>
<keyword evidence="7 12" id="KW-0521">NADP</keyword>
<dbReference type="GO" id="GO:0009086">
    <property type="term" value="P:methionine biosynthetic process"/>
    <property type="evidence" value="ECO:0007669"/>
    <property type="project" value="UniProtKB-KW"/>
</dbReference>
<evidence type="ECO:0000256" key="5">
    <source>
        <dbReference type="ARBA" id="ARBA00022755"/>
    </source>
</evidence>
<keyword evidence="16" id="KW-1185">Reference proteome</keyword>
<gene>
    <name evidence="12 15" type="primary">folD</name>
    <name evidence="15" type="ORF">HMPREF0554_0691</name>
</gene>
<dbReference type="GO" id="GO:0000105">
    <property type="term" value="P:L-histidine biosynthetic process"/>
    <property type="evidence" value="ECO:0007669"/>
    <property type="project" value="UniProtKB-KW"/>
</dbReference>
<evidence type="ECO:0000259" key="14">
    <source>
        <dbReference type="Pfam" id="PF02882"/>
    </source>
</evidence>
<proteinExistence type="inferred from homology"/>
<accession>D0GMJ6</accession>
<comment type="catalytic activity">
    <reaction evidence="12">
        <text>(6R)-5,10-methylene-5,6,7,8-tetrahydrofolate + NADP(+) = (6R)-5,10-methenyltetrahydrofolate + NADPH</text>
        <dbReference type="Rhea" id="RHEA:22812"/>
        <dbReference type="ChEBI" id="CHEBI:15636"/>
        <dbReference type="ChEBI" id="CHEBI:57455"/>
        <dbReference type="ChEBI" id="CHEBI:57783"/>
        <dbReference type="ChEBI" id="CHEBI:58349"/>
        <dbReference type="EC" id="1.5.1.5"/>
    </reaction>
</comment>
<feature type="domain" description="Tetrahydrofolate dehydrogenase/cyclohydrolase catalytic" evidence="13">
    <location>
        <begin position="4"/>
        <end position="119"/>
    </location>
</feature>
<keyword evidence="11 12" id="KW-0511">Multifunctional enzyme</keyword>
<dbReference type="PRINTS" id="PR00085">
    <property type="entry name" value="THFDHDRGNASE"/>
</dbReference>
<dbReference type="EMBL" id="ADAD01000140">
    <property type="protein sequence ID" value="EEY34689.1"/>
    <property type="molecule type" value="Genomic_DNA"/>
</dbReference>
<dbReference type="InterPro" id="IPR046346">
    <property type="entry name" value="Aminoacid_DH-like_N_sf"/>
</dbReference>
<dbReference type="PANTHER" id="PTHR48099">
    <property type="entry name" value="C-1-TETRAHYDROFOLATE SYNTHASE, CYTOPLASMIC-RELATED"/>
    <property type="match status" value="1"/>
</dbReference>
<feature type="domain" description="Tetrahydrofolate dehydrogenase/cyclohydrolase NAD(P)-binding" evidence="14">
    <location>
        <begin position="139"/>
        <end position="278"/>
    </location>
</feature>
<dbReference type="AlphaFoldDB" id="D0GMJ6"/>
<dbReference type="PANTHER" id="PTHR48099:SF5">
    <property type="entry name" value="C-1-TETRAHYDROFOLATE SYNTHASE, CYTOPLASMIC"/>
    <property type="match status" value="1"/>
</dbReference>
<comment type="similarity">
    <text evidence="12">Belongs to the tetrahydrofolate dehydrogenase/cyclohydrolase family.</text>
</comment>
<dbReference type="PROSITE" id="PS00767">
    <property type="entry name" value="THF_DHG_CYH_2"/>
    <property type="match status" value="1"/>
</dbReference>
<organism evidence="15 16">
    <name type="scientific">Pseudoleptotrichia goodfellowii F0264</name>
    <dbReference type="NCBI Taxonomy" id="596323"/>
    <lineage>
        <taxon>Bacteria</taxon>
        <taxon>Fusobacteriati</taxon>
        <taxon>Fusobacteriota</taxon>
        <taxon>Fusobacteriia</taxon>
        <taxon>Fusobacteriales</taxon>
        <taxon>Leptotrichiaceae</taxon>
        <taxon>Pseudoleptotrichia</taxon>
    </lineage>
</organism>
<dbReference type="GO" id="GO:0004488">
    <property type="term" value="F:methylenetetrahydrofolate dehydrogenase (NADP+) activity"/>
    <property type="evidence" value="ECO:0007669"/>
    <property type="project" value="UniProtKB-UniRule"/>
</dbReference>
<dbReference type="Gene3D" id="3.40.50.10860">
    <property type="entry name" value="Leucine Dehydrogenase, chain A, domain 1"/>
    <property type="match status" value="1"/>
</dbReference>
<feature type="binding site" evidence="12">
    <location>
        <position position="231"/>
    </location>
    <ligand>
        <name>NADP(+)</name>
        <dbReference type="ChEBI" id="CHEBI:58349"/>
    </ligand>
</feature>
<dbReference type="InterPro" id="IPR000672">
    <property type="entry name" value="THF_DH/CycHdrlase"/>
</dbReference>
<dbReference type="RefSeq" id="WP_006807720.1">
    <property type="nucleotide sequence ID" value="NZ_ADAD01000140.1"/>
</dbReference>
<evidence type="ECO:0000256" key="10">
    <source>
        <dbReference type="ARBA" id="ARBA00023167"/>
    </source>
</evidence>
<feature type="binding site" evidence="12">
    <location>
        <begin position="165"/>
        <end position="167"/>
    </location>
    <ligand>
        <name>NADP(+)</name>
        <dbReference type="ChEBI" id="CHEBI:58349"/>
    </ligand>
</feature>
<evidence type="ECO:0000256" key="2">
    <source>
        <dbReference type="ARBA" id="ARBA00011738"/>
    </source>
</evidence>
<dbReference type="InterPro" id="IPR036291">
    <property type="entry name" value="NAD(P)-bd_dom_sf"/>
</dbReference>
<keyword evidence="10 12" id="KW-0486">Methionine biosynthesis</keyword>
<keyword evidence="3 12" id="KW-0554">One-carbon metabolism</keyword>
<evidence type="ECO:0000256" key="12">
    <source>
        <dbReference type="HAMAP-Rule" id="MF_01576"/>
    </source>
</evidence>
<dbReference type="Pfam" id="PF00763">
    <property type="entry name" value="THF_DHG_CYH"/>
    <property type="match status" value="1"/>
</dbReference>
<comment type="subunit">
    <text evidence="2 12">Homodimer.</text>
</comment>
<evidence type="ECO:0000313" key="16">
    <source>
        <dbReference type="Proteomes" id="UP000004226"/>
    </source>
</evidence>
<protein>
    <recommendedName>
        <fullName evidence="12">Bifunctional protein FolD</fullName>
    </recommendedName>
    <domain>
        <recommendedName>
            <fullName evidence="12">Methylenetetrahydrofolate dehydrogenase</fullName>
            <ecNumber evidence="12">1.5.1.5</ecNumber>
        </recommendedName>
    </domain>
    <domain>
        <recommendedName>
            <fullName evidence="12">Methenyltetrahydrofolate cyclohydrolase</fullName>
            <ecNumber evidence="12">3.5.4.9</ecNumber>
        </recommendedName>
    </domain>
</protein>
<keyword evidence="5 12" id="KW-0658">Purine biosynthesis</keyword>
<dbReference type="SUPFAM" id="SSF53223">
    <property type="entry name" value="Aminoacid dehydrogenase-like, N-terminal domain"/>
    <property type="match status" value="1"/>
</dbReference>
<dbReference type="Proteomes" id="UP000004226">
    <property type="component" value="Unassembled WGS sequence"/>
</dbReference>
<evidence type="ECO:0000256" key="7">
    <source>
        <dbReference type="ARBA" id="ARBA00022857"/>
    </source>
</evidence>
<comment type="function">
    <text evidence="12">Catalyzes the oxidation of 5,10-methylenetetrahydrofolate to 5,10-methenyltetrahydrofolate and then the hydrolysis of 5,10-methenyltetrahydrofolate to 10-formyltetrahydrofolate.</text>
</comment>